<evidence type="ECO:0000313" key="2">
    <source>
        <dbReference type="Proteomes" id="UP000281261"/>
    </source>
</evidence>
<comment type="caution">
    <text evidence="1">The sequence shown here is derived from an EMBL/GenBank/DDBJ whole genome shotgun (WGS) entry which is preliminary data.</text>
</comment>
<organism evidence="1 2">
    <name type="scientific">candidate division Kazan bacterium</name>
    <dbReference type="NCBI Taxonomy" id="2202143"/>
    <lineage>
        <taxon>Bacteria</taxon>
        <taxon>Bacteria division Kazan-3B-28</taxon>
    </lineage>
</organism>
<dbReference type="EMBL" id="QMNG01000012">
    <property type="protein sequence ID" value="RLC37101.1"/>
    <property type="molecule type" value="Genomic_DNA"/>
</dbReference>
<dbReference type="AlphaFoldDB" id="A0A420ZCG9"/>
<dbReference type="Proteomes" id="UP000281261">
    <property type="component" value="Unassembled WGS sequence"/>
</dbReference>
<sequence>MAYTKYITKTLVKEFFDIDDESEIKDEHMQIAQITTNSYLRRYGFDPDKYGSSDEDLVAATLFFIGEILSKLGIITWTVGEIEEERFGILSRRFPRWQPMFFFARGMAQGFYDLLPHETYRMEGIQFIKRFMMSHERDTLRTTAVVKKDTSYRGYGWDYEPSSESEITEPSDWVAP</sequence>
<gene>
    <name evidence="1" type="ORF">DRH29_03055</name>
</gene>
<proteinExistence type="predicted"/>
<protein>
    <submittedName>
        <fullName evidence="1">Uncharacterized protein</fullName>
    </submittedName>
</protein>
<accession>A0A420ZCG9</accession>
<evidence type="ECO:0000313" key="1">
    <source>
        <dbReference type="EMBL" id="RLC37101.1"/>
    </source>
</evidence>
<name>A0A420ZCG9_UNCK3</name>
<reference evidence="1 2" key="1">
    <citation type="submission" date="2018-06" db="EMBL/GenBank/DDBJ databases">
        <title>Extensive metabolic versatility and redundancy in microbially diverse, dynamic hydrothermal sediments.</title>
        <authorList>
            <person name="Dombrowski N."/>
            <person name="Teske A."/>
            <person name="Baker B.J."/>
        </authorList>
    </citation>
    <scope>NUCLEOTIDE SEQUENCE [LARGE SCALE GENOMIC DNA]</scope>
    <source>
        <strain evidence="1">B79_G16</strain>
    </source>
</reference>